<dbReference type="CDD" id="cd06257">
    <property type="entry name" value="DnaJ"/>
    <property type="match status" value="1"/>
</dbReference>
<dbReference type="AlphaFoldDB" id="A0A6A5UC07"/>
<accession>A0A6A5UC07</accession>
<feature type="compositionally biased region" description="Low complexity" evidence="1">
    <location>
        <begin position="168"/>
        <end position="185"/>
    </location>
</feature>
<keyword evidence="4" id="KW-1185">Reference proteome</keyword>
<dbReference type="PANTHER" id="PTHR43948:SF23">
    <property type="entry name" value="DNAJ DOMAIN PROTEIN (AFU_ORTHOLOGUE AFUA_1G15460)"/>
    <property type="match status" value="1"/>
</dbReference>
<gene>
    <name evidence="3" type="ORF">CC80DRAFT_544872</name>
</gene>
<dbReference type="PANTHER" id="PTHR43948">
    <property type="entry name" value="DNAJ HOMOLOG SUBFAMILY B"/>
    <property type="match status" value="1"/>
</dbReference>
<dbReference type="GO" id="GO:0051087">
    <property type="term" value="F:protein-folding chaperone binding"/>
    <property type="evidence" value="ECO:0007669"/>
    <property type="project" value="TreeGrafter"/>
</dbReference>
<dbReference type="Pfam" id="PF00226">
    <property type="entry name" value="DnaJ"/>
    <property type="match status" value="1"/>
</dbReference>
<feature type="domain" description="J" evidence="2">
    <location>
        <begin position="3"/>
        <end position="73"/>
    </location>
</feature>
<organism evidence="3 4">
    <name type="scientific">Byssothecium circinans</name>
    <dbReference type="NCBI Taxonomy" id="147558"/>
    <lineage>
        <taxon>Eukaryota</taxon>
        <taxon>Fungi</taxon>
        <taxon>Dikarya</taxon>
        <taxon>Ascomycota</taxon>
        <taxon>Pezizomycotina</taxon>
        <taxon>Dothideomycetes</taxon>
        <taxon>Pleosporomycetidae</taxon>
        <taxon>Pleosporales</taxon>
        <taxon>Massarineae</taxon>
        <taxon>Massarinaceae</taxon>
        <taxon>Byssothecium</taxon>
    </lineage>
</organism>
<evidence type="ECO:0000313" key="3">
    <source>
        <dbReference type="EMBL" id="KAF1960426.1"/>
    </source>
</evidence>
<dbReference type="Proteomes" id="UP000800035">
    <property type="component" value="Unassembled WGS sequence"/>
</dbReference>
<reference evidence="3" key="1">
    <citation type="journal article" date="2020" name="Stud. Mycol.">
        <title>101 Dothideomycetes genomes: a test case for predicting lifestyles and emergence of pathogens.</title>
        <authorList>
            <person name="Haridas S."/>
            <person name="Albert R."/>
            <person name="Binder M."/>
            <person name="Bloem J."/>
            <person name="Labutti K."/>
            <person name="Salamov A."/>
            <person name="Andreopoulos B."/>
            <person name="Baker S."/>
            <person name="Barry K."/>
            <person name="Bills G."/>
            <person name="Bluhm B."/>
            <person name="Cannon C."/>
            <person name="Castanera R."/>
            <person name="Culley D."/>
            <person name="Daum C."/>
            <person name="Ezra D."/>
            <person name="Gonzalez J."/>
            <person name="Henrissat B."/>
            <person name="Kuo A."/>
            <person name="Liang C."/>
            <person name="Lipzen A."/>
            <person name="Lutzoni F."/>
            <person name="Magnuson J."/>
            <person name="Mondo S."/>
            <person name="Nolan M."/>
            <person name="Ohm R."/>
            <person name="Pangilinan J."/>
            <person name="Park H.-J."/>
            <person name="Ramirez L."/>
            <person name="Alfaro M."/>
            <person name="Sun H."/>
            <person name="Tritt A."/>
            <person name="Yoshinaga Y."/>
            <person name="Zwiers L.-H."/>
            <person name="Turgeon B."/>
            <person name="Goodwin S."/>
            <person name="Spatafora J."/>
            <person name="Crous P."/>
            <person name="Grigoriev I."/>
        </authorList>
    </citation>
    <scope>NUCLEOTIDE SEQUENCE</scope>
    <source>
        <strain evidence="3">CBS 675.92</strain>
    </source>
</reference>
<dbReference type="InterPro" id="IPR036869">
    <property type="entry name" value="J_dom_sf"/>
</dbReference>
<dbReference type="PROSITE" id="PS50076">
    <property type="entry name" value="DNAJ_2"/>
    <property type="match status" value="1"/>
</dbReference>
<evidence type="ECO:0000259" key="2">
    <source>
        <dbReference type="PROSITE" id="PS50076"/>
    </source>
</evidence>
<evidence type="ECO:0000256" key="1">
    <source>
        <dbReference type="SAM" id="MobiDB-lite"/>
    </source>
</evidence>
<proteinExistence type="predicted"/>
<dbReference type="Gene3D" id="1.10.287.110">
    <property type="entry name" value="DnaJ domain"/>
    <property type="match status" value="1"/>
</dbReference>
<dbReference type="InterPro" id="IPR018253">
    <property type="entry name" value="DnaJ_domain_CS"/>
</dbReference>
<dbReference type="EMBL" id="ML976983">
    <property type="protein sequence ID" value="KAF1960426.1"/>
    <property type="molecule type" value="Genomic_DNA"/>
</dbReference>
<feature type="compositionally biased region" description="Basic residues" evidence="1">
    <location>
        <begin position="221"/>
        <end position="233"/>
    </location>
</feature>
<dbReference type="SMART" id="SM00271">
    <property type="entry name" value="DnaJ"/>
    <property type="match status" value="1"/>
</dbReference>
<feature type="compositionally biased region" description="Basic and acidic residues" evidence="1">
    <location>
        <begin position="186"/>
        <end position="198"/>
    </location>
</feature>
<protein>
    <submittedName>
        <fullName evidence="3">DnaJ-domain-containing protein</fullName>
    </submittedName>
</protein>
<name>A0A6A5UC07_9PLEO</name>
<dbReference type="GO" id="GO:0005737">
    <property type="term" value="C:cytoplasm"/>
    <property type="evidence" value="ECO:0007669"/>
    <property type="project" value="TreeGrafter"/>
</dbReference>
<dbReference type="GO" id="GO:0005634">
    <property type="term" value="C:nucleus"/>
    <property type="evidence" value="ECO:0007669"/>
    <property type="project" value="TreeGrafter"/>
</dbReference>
<dbReference type="InterPro" id="IPR001623">
    <property type="entry name" value="DnaJ_domain"/>
</dbReference>
<dbReference type="OrthoDB" id="10250354at2759"/>
<dbReference type="PRINTS" id="PR00625">
    <property type="entry name" value="JDOMAIN"/>
</dbReference>
<sequence length="248" mass="27966">MSTHYEILSLPRAATTDDIKRAYRRLALMHHPDKTSHLPPSARAESTAFFRTVQAAYEILVDSTQRAVYDATLPPPVASNPTPSWPTYGLYTGPTAYSSMPPQGAPTYPTYTTPYPSWSGYPYMPQPAYPQYNQSYFAPPPNTTASGFGTYNAYPSYQYPYHAFSTPTPNAFTPAPAPAEPQQNAEEAKDKGEGEAKTSAKGKWSSISRYNYAEEKEKEKQRRKRAREKKKEKREKDPETHRAFRFVG</sequence>
<dbReference type="SUPFAM" id="SSF46565">
    <property type="entry name" value="Chaperone J-domain"/>
    <property type="match status" value="1"/>
</dbReference>
<evidence type="ECO:0000313" key="4">
    <source>
        <dbReference type="Proteomes" id="UP000800035"/>
    </source>
</evidence>
<dbReference type="GO" id="GO:0051082">
    <property type="term" value="F:unfolded protein binding"/>
    <property type="evidence" value="ECO:0007669"/>
    <property type="project" value="TreeGrafter"/>
</dbReference>
<feature type="region of interest" description="Disordered" evidence="1">
    <location>
        <begin position="168"/>
        <end position="248"/>
    </location>
</feature>
<dbReference type="PROSITE" id="PS00636">
    <property type="entry name" value="DNAJ_1"/>
    <property type="match status" value="1"/>
</dbReference>
<dbReference type="GO" id="GO:0044183">
    <property type="term" value="F:protein folding chaperone"/>
    <property type="evidence" value="ECO:0007669"/>
    <property type="project" value="TreeGrafter"/>
</dbReference>